<evidence type="ECO:0000313" key="5">
    <source>
        <dbReference type="RefSeq" id="XP_010244526.1"/>
    </source>
</evidence>
<protein>
    <submittedName>
        <fullName evidence="5">Protein MARD1-like</fullName>
    </submittedName>
</protein>
<dbReference type="OrthoDB" id="1927223at2759"/>
<name>A0A1U7Z1N6_NELNU</name>
<gene>
    <name evidence="5" type="primary">LOC104588340</name>
</gene>
<dbReference type="AlphaFoldDB" id="A0A1U7Z1N6"/>
<organism evidence="4 5">
    <name type="scientific">Nelumbo nucifera</name>
    <name type="common">Sacred lotus</name>
    <dbReference type="NCBI Taxonomy" id="4432"/>
    <lineage>
        <taxon>Eukaryota</taxon>
        <taxon>Viridiplantae</taxon>
        <taxon>Streptophyta</taxon>
        <taxon>Embryophyta</taxon>
        <taxon>Tracheophyta</taxon>
        <taxon>Spermatophyta</taxon>
        <taxon>Magnoliopsida</taxon>
        <taxon>Proteales</taxon>
        <taxon>Nelumbonaceae</taxon>
        <taxon>Nelumbo</taxon>
    </lineage>
</organism>
<evidence type="ECO:0000256" key="2">
    <source>
        <dbReference type="ARBA" id="ARBA00022723"/>
    </source>
</evidence>
<dbReference type="KEGG" id="nnu:104588340"/>
<dbReference type="PANTHER" id="PTHR47847">
    <property type="entry name" value="FCS-LIKE ZINC FINGER 17"/>
    <property type="match status" value="1"/>
</dbReference>
<dbReference type="InterPro" id="IPR007650">
    <property type="entry name" value="Zf-FLZ_dom"/>
</dbReference>
<evidence type="ECO:0000313" key="4">
    <source>
        <dbReference type="Proteomes" id="UP000189703"/>
    </source>
</evidence>
<dbReference type="PANTHER" id="PTHR47847:SF2">
    <property type="entry name" value="FCS-LIKE ZINC FINGER 17-RELATED"/>
    <property type="match status" value="1"/>
</dbReference>
<dbReference type="RefSeq" id="XP_010244526.1">
    <property type="nucleotide sequence ID" value="XM_010246224.1"/>
</dbReference>
<evidence type="ECO:0000256" key="3">
    <source>
        <dbReference type="SAM" id="MobiDB-lite"/>
    </source>
</evidence>
<dbReference type="STRING" id="4432.A0A1U7Z1N6"/>
<keyword evidence="2" id="KW-0479">Metal-binding</keyword>
<feature type="region of interest" description="Disordered" evidence="3">
    <location>
        <begin position="101"/>
        <end position="124"/>
    </location>
</feature>
<accession>A0A1U7Z1N6</accession>
<sequence length="124" mass="14445">MRSMDPVGLRILIQCSRGDQSNTIVKSAFRLRIPRTTPRSQESDHRFLKSCHLCQKQLSPMKDVYMYRGDECFCSEECRCRQIFLDEMREIKASTKEMLPSSWHCGTSGQPQKSSRRRRNLAVA</sequence>
<dbReference type="InterPro" id="IPR044181">
    <property type="entry name" value="FLZ17/18"/>
</dbReference>
<feature type="compositionally biased region" description="Polar residues" evidence="3">
    <location>
        <begin position="104"/>
        <end position="113"/>
    </location>
</feature>
<feature type="compositionally biased region" description="Basic residues" evidence="3">
    <location>
        <begin position="114"/>
        <end position="124"/>
    </location>
</feature>
<dbReference type="OMA" id="PRTWSIF"/>
<comment type="similarity">
    <text evidence="1">Belongs to the FLZ family.</text>
</comment>
<keyword evidence="4" id="KW-1185">Reference proteome</keyword>
<dbReference type="GO" id="GO:0046872">
    <property type="term" value="F:metal ion binding"/>
    <property type="evidence" value="ECO:0007669"/>
    <property type="project" value="UniProtKB-KW"/>
</dbReference>
<dbReference type="GeneID" id="104588340"/>
<evidence type="ECO:0000256" key="1">
    <source>
        <dbReference type="ARBA" id="ARBA00009374"/>
    </source>
</evidence>
<dbReference type="Pfam" id="PF04570">
    <property type="entry name" value="zf-FLZ"/>
    <property type="match status" value="1"/>
</dbReference>
<dbReference type="eggNOG" id="ENOG502S8BY">
    <property type="taxonomic scope" value="Eukaryota"/>
</dbReference>
<dbReference type="PROSITE" id="PS51795">
    <property type="entry name" value="ZF_FLZ"/>
    <property type="match status" value="1"/>
</dbReference>
<reference evidence="5" key="1">
    <citation type="submission" date="2025-08" db="UniProtKB">
        <authorList>
            <consortium name="RefSeq"/>
        </authorList>
    </citation>
    <scope>IDENTIFICATION</scope>
</reference>
<dbReference type="Proteomes" id="UP000189703">
    <property type="component" value="Unplaced"/>
</dbReference>
<proteinExistence type="inferred from homology"/>